<proteinExistence type="predicted"/>
<dbReference type="Gene3D" id="3.30.565.10">
    <property type="entry name" value="Histidine kinase-like ATPase, C-terminal domain"/>
    <property type="match status" value="1"/>
</dbReference>
<comment type="caution">
    <text evidence="9">The sequence shown here is derived from an EMBL/GenBank/DDBJ whole genome shotgun (WGS) entry which is preliminary data.</text>
</comment>
<dbReference type="InterPro" id="IPR036097">
    <property type="entry name" value="HisK_dim/P_sf"/>
</dbReference>
<keyword evidence="7" id="KW-0472">Membrane</keyword>
<evidence type="ECO:0000256" key="5">
    <source>
        <dbReference type="ARBA" id="ARBA00022777"/>
    </source>
</evidence>
<dbReference type="Pfam" id="PF02518">
    <property type="entry name" value="HATPase_c"/>
    <property type="match status" value="1"/>
</dbReference>
<feature type="transmembrane region" description="Helical" evidence="7">
    <location>
        <begin position="87"/>
        <end position="106"/>
    </location>
</feature>
<evidence type="ECO:0000256" key="2">
    <source>
        <dbReference type="ARBA" id="ARBA00012438"/>
    </source>
</evidence>
<evidence type="ECO:0000256" key="3">
    <source>
        <dbReference type="ARBA" id="ARBA00022679"/>
    </source>
</evidence>
<name>A0ABW7FG98_9BURK</name>
<evidence type="ECO:0000313" key="10">
    <source>
        <dbReference type="Proteomes" id="UP001606301"/>
    </source>
</evidence>
<dbReference type="Gene3D" id="1.10.287.130">
    <property type="match status" value="1"/>
</dbReference>
<gene>
    <name evidence="9" type="ORF">ACG0Z3_03260</name>
</gene>
<dbReference type="SUPFAM" id="SSF55874">
    <property type="entry name" value="ATPase domain of HSP90 chaperone/DNA topoisomerase II/histidine kinase"/>
    <property type="match status" value="1"/>
</dbReference>
<keyword evidence="7" id="KW-0812">Transmembrane</keyword>
<dbReference type="PANTHER" id="PTHR44936:SF10">
    <property type="entry name" value="SENSOR PROTEIN RSTB"/>
    <property type="match status" value="1"/>
</dbReference>
<feature type="transmembrane region" description="Helical" evidence="7">
    <location>
        <begin position="133"/>
        <end position="150"/>
    </location>
</feature>
<keyword evidence="3" id="KW-0808">Transferase</keyword>
<keyword evidence="4" id="KW-0547">Nucleotide-binding</keyword>
<dbReference type="PROSITE" id="PS50109">
    <property type="entry name" value="HIS_KIN"/>
    <property type="match status" value="1"/>
</dbReference>
<dbReference type="GO" id="GO:0005524">
    <property type="term" value="F:ATP binding"/>
    <property type="evidence" value="ECO:0007669"/>
    <property type="project" value="UniProtKB-KW"/>
</dbReference>
<evidence type="ECO:0000313" key="9">
    <source>
        <dbReference type="EMBL" id="MFG6439690.1"/>
    </source>
</evidence>
<dbReference type="InterPro" id="IPR036890">
    <property type="entry name" value="HATPase_C_sf"/>
</dbReference>
<feature type="transmembrane region" description="Helical" evidence="7">
    <location>
        <begin position="170"/>
        <end position="188"/>
    </location>
</feature>
<feature type="transmembrane region" description="Helical" evidence="7">
    <location>
        <begin position="112"/>
        <end position="128"/>
    </location>
</feature>
<protein>
    <recommendedName>
        <fullName evidence="2">histidine kinase</fullName>
        <ecNumber evidence="2">2.7.13.3</ecNumber>
    </recommendedName>
</protein>
<accession>A0ABW7FG98</accession>
<dbReference type="PANTHER" id="PTHR44936">
    <property type="entry name" value="SENSOR PROTEIN CREC"/>
    <property type="match status" value="1"/>
</dbReference>
<evidence type="ECO:0000259" key="8">
    <source>
        <dbReference type="PROSITE" id="PS50109"/>
    </source>
</evidence>
<comment type="catalytic activity">
    <reaction evidence="1">
        <text>ATP + protein L-histidine = ADP + protein N-phospho-L-histidine.</text>
        <dbReference type="EC" id="2.7.13.3"/>
    </reaction>
</comment>
<evidence type="ECO:0000256" key="4">
    <source>
        <dbReference type="ARBA" id="ARBA00022741"/>
    </source>
</evidence>
<evidence type="ECO:0000256" key="1">
    <source>
        <dbReference type="ARBA" id="ARBA00000085"/>
    </source>
</evidence>
<keyword evidence="10" id="KW-1185">Reference proteome</keyword>
<dbReference type="SMART" id="SM00387">
    <property type="entry name" value="HATPase_c"/>
    <property type="match status" value="1"/>
</dbReference>
<dbReference type="EMBL" id="JBIGHW010000001">
    <property type="protein sequence ID" value="MFG6439690.1"/>
    <property type="molecule type" value="Genomic_DNA"/>
</dbReference>
<evidence type="ECO:0000256" key="6">
    <source>
        <dbReference type="ARBA" id="ARBA00022840"/>
    </source>
</evidence>
<feature type="domain" description="Histidine kinase" evidence="8">
    <location>
        <begin position="223"/>
        <end position="433"/>
    </location>
</feature>
<dbReference type="InterPro" id="IPR004358">
    <property type="entry name" value="Sig_transdc_His_kin-like_C"/>
</dbReference>
<dbReference type="PRINTS" id="PR00344">
    <property type="entry name" value="BCTRLSENSOR"/>
</dbReference>
<keyword evidence="6 9" id="KW-0067">ATP-binding</keyword>
<feature type="transmembrane region" description="Helical" evidence="7">
    <location>
        <begin position="31"/>
        <end position="50"/>
    </location>
</feature>
<dbReference type="InterPro" id="IPR003594">
    <property type="entry name" value="HATPase_dom"/>
</dbReference>
<keyword evidence="5" id="KW-0418">Kinase</keyword>
<keyword evidence="7" id="KW-1133">Transmembrane helix</keyword>
<dbReference type="InterPro" id="IPR005467">
    <property type="entry name" value="His_kinase_dom"/>
</dbReference>
<dbReference type="EC" id="2.7.13.3" evidence="2"/>
<evidence type="ECO:0000256" key="7">
    <source>
        <dbReference type="SAM" id="Phobius"/>
    </source>
</evidence>
<dbReference type="RefSeq" id="WP_394395230.1">
    <property type="nucleotide sequence ID" value="NZ_JBIGHW010000001.1"/>
</dbReference>
<dbReference type="Proteomes" id="UP001606301">
    <property type="component" value="Unassembled WGS sequence"/>
</dbReference>
<dbReference type="CDD" id="cd00075">
    <property type="entry name" value="HATPase"/>
    <property type="match status" value="1"/>
</dbReference>
<dbReference type="InterPro" id="IPR050980">
    <property type="entry name" value="2C_sensor_his_kinase"/>
</dbReference>
<feature type="transmembrane region" description="Helical" evidence="7">
    <location>
        <begin position="56"/>
        <end position="75"/>
    </location>
</feature>
<organism evidence="9 10">
    <name type="scientific">Pelomonas margarita</name>
    <dbReference type="NCBI Taxonomy" id="3299031"/>
    <lineage>
        <taxon>Bacteria</taxon>
        <taxon>Pseudomonadati</taxon>
        <taxon>Pseudomonadota</taxon>
        <taxon>Betaproteobacteria</taxon>
        <taxon>Burkholderiales</taxon>
        <taxon>Sphaerotilaceae</taxon>
        <taxon>Roseateles</taxon>
    </lineage>
</organism>
<reference evidence="9 10" key="1">
    <citation type="submission" date="2024-08" db="EMBL/GenBank/DDBJ databases">
        <authorList>
            <person name="Lu H."/>
        </authorList>
    </citation>
    <scope>NUCLEOTIDE SEQUENCE [LARGE SCALE GENOMIC DNA]</scope>
    <source>
        <strain evidence="9 10">LKC17W</strain>
    </source>
</reference>
<dbReference type="SUPFAM" id="SSF47384">
    <property type="entry name" value="Homodimeric domain of signal transducing histidine kinase"/>
    <property type="match status" value="1"/>
</dbReference>
<sequence length="446" mass="48371">MNTVRPLPSVAEAVTPERRAGRANLRQLIELRWLAVGGQLATVLVVHQVLGITLPWIEMLSLLGVLTAFNLFSQWRNRLEQPVSQMALCVALLVDVGVLTGQLYLAGGSDNPFIYLYLLQVAVASVLLRPAYLWAIVLSTVCGFVALTQWHRPLLLDPTSPTTLSPNYLGGLLLCFLLNVGLLAVFIVRINRNLRQRDAELAELRQRAAEQTHIVRMGLLASGAAHELGTPLATLSVILGDWAHMAPFAAEPELREEIEEMQRQILRCKAIVTGILMSAGEVRGEAPQLTALRAFIDTLAQRWRQAHPGAELRLVCDRELPALDIIADSALAQVIGNLLDNAAEAAPGRPLALVATHPDEHTLSLSVLDEGPGFDDGQLAHFGEPYQSSKGQPGRGMGLFLSVNVARTLGGRLEARNRDEGGAAVTLTLPLASLLPQQSRTYAASR</sequence>